<evidence type="ECO:0000256" key="4">
    <source>
        <dbReference type="ARBA" id="ARBA00022989"/>
    </source>
</evidence>
<keyword evidence="4 9" id="KW-1133">Transmembrane helix</keyword>
<evidence type="ECO:0000313" key="11">
    <source>
        <dbReference type="EMBL" id="CAJ0608440.1"/>
    </source>
</evidence>
<evidence type="ECO:0000256" key="8">
    <source>
        <dbReference type="ARBA" id="ARBA00049560"/>
    </source>
</evidence>
<comment type="catalytic activity">
    <reaction evidence="7">
        <text>a 1-O-(1Z-alkenyl)-sn-glycero-3-phosphoethanolamine + H2O = a 2,3-saturated aldehyde + sn-glycero-3-phosphoethanolamine</text>
        <dbReference type="Rhea" id="RHEA:16905"/>
        <dbReference type="ChEBI" id="CHEBI:15377"/>
        <dbReference type="ChEBI" id="CHEBI:73359"/>
        <dbReference type="ChEBI" id="CHEBI:77288"/>
        <dbReference type="ChEBI" id="CHEBI:143890"/>
        <dbReference type="EC" id="3.3.2.2"/>
    </reaction>
</comment>
<feature type="signal peptide" evidence="10">
    <location>
        <begin position="1"/>
        <end position="16"/>
    </location>
</feature>
<evidence type="ECO:0000256" key="10">
    <source>
        <dbReference type="SAM" id="SignalP"/>
    </source>
</evidence>
<comment type="subcellular location">
    <subcellularLocation>
        <location evidence="1">Membrane</location>
        <topology evidence="1">Multi-pass membrane protein</topology>
    </subcellularLocation>
</comment>
<gene>
    <name evidence="11" type="ORF">CYNAS_LOCUS20423</name>
</gene>
<comment type="caution">
    <text evidence="11">The sequence shown here is derived from an EMBL/GenBank/DDBJ whole genome shotgun (WGS) entry which is preliminary data.</text>
</comment>
<feature type="chain" id="PRO_5041312043" description="lysoplasmalogenase" evidence="10">
    <location>
        <begin position="17"/>
        <end position="193"/>
    </location>
</feature>
<protein>
    <recommendedName>
        <fullName evidence="6">lysoplasmalogenase</fullName>
        <ecNumber evidence="6">3.3.2.2</ecNumber>
    </recommendedName>
</protein>
<feature type="transmembrane region" description="Helical" evidence="9">
    <location>
        <begin position="70"/>
        <end position="92"/>
    </location>
</feature>
<proteinExistence type="inferred from homology"/>
<keyword evidence="12" id="KW-1185">Reference proteome</keyword>
<evidence type="ECO:0000313" key="12">
    <source>
        <dbReference type="Proteomes" id="UP001176961"/>
    </source>
</evidence>
<dbReference type="Pfam" id="PF07947">
    <property type="entry name" value="YhhN"/>
    <property type="match status" value="1"/>
</dbReference>
<dbReference type="InterPro" id="IPR012506">
    <property type="entry name" value="TMEM86B-like"/>
</dbReference>
<evidence type="ECO:0000256" key="2">
    <source>
        <dbReference type="ARBA" id="ARBA00007375"/>
    </source>
</evidence>
<dbReference type="GO" id="GO:0047408">
    <property type="term" value="F:alkenylglycerophosphocholine hydrolase activity"/>
    <property type="evidence" value="ECO:0007669"/>
    <property type="project" value="UniProtKB-EC"/>
</dbReference>
<evidence type="ECO:0000256" key="6">
    <source>
        <dbReference type="ARBA" id="ARBA00035673"/>
    </source>
</evidence>
<feature type="transmembrane region" description="Helical" evidence="9">
    <location>
        <begin position="168"/>
        <end position="188"/>
    </location>
</feature>
<comment type="similarity">
    <text evidence="2">Belongs to the TMEM86 family.</text>
</comment>
<evidence type="ECO:0000256" key="3">
    <source>
        <dbReference type="ARBA" id="ARBA00022692"/>
    </source>
</evidence>
<dbReference type="PANTHER" id="PTHR31885:SF6">
    <property type="entry name" value="GH04784P"/>
    <property type="match status" value="1"/>
</dbReference>
<evidence type="ECO:0000256" key="1">
    <source>
        <dbReference type="ARBA" id="ARBA00004141"/>
    </source>
</evidence>
<dbReference type="EC" id="3.3.2.2" evidence="6"/>
<evidence type="ECO:0000256" key="9">
    <source>
        <dbReference type="SAM" id="Phobius"/>
    </source>
</evidence>
<dbReference type="PANTHER" id="PTHR31885">
    <property type="entry name" value="GH04784P"/>
    <property type="match status" value="1"/>
</dbReference>
<dbReference type="GO" id="GO:0016020">
    <property type="term" value="C:membrane"/>
    <property type="evidence" value="ECO:0007669"/>
    <property type="project" value="UniProtKB-SubCell"/>
</dbReference>
<accession>A0AA36HCT5</accession>
<organism evidence="11 12">
    <name type="scientific">Cylicocyclus nassatus</name>
    <name type="common">Nematode worm</name>
    <dbReference type="NCBI Taxonomy" id="53992"/>
    <lineage>
        <taxon>Eukaryota</taxon>
        <taxon>Metazoa</taxon>
        <taxon>Ecdysozoa</taxon>
        <taxon>Nematoda</taxon>
        <taxon>Chromadorea</taxon>
        <taxon>Rhabditida</taxon>
        <taxon>Rhabditina</taxon>
        <taxon>Rhabditomorpha</taxon>
        <taxon>Strongyloidea</taxon>
        <taxon>Strongylidae</taxon>
        <taxon>Cylicocyclus</taxon>
    </lineage>
</organism>
<feature type="transmembrane region" description="Helical" evidence="9">
    <location>
        <begin position="98"/>
        <end position="121"/>
    </location>
</feature>
<keyword evidence="10" id="KW-0732">Signal</keyword>
<dbReference type="Proteomes" id="UP001176961">
    <property type="component" value="Unassembled WGS sequence"/>
</dbReference>
<comment type="catalytic activity">
    <reaction evidence="8">
        <text>a 1-O-(1Z-alkenyl)-sn-glycero-3-phosphocholine + H2O = a 2,3-saturated aldehyde + sn-glycerol 3-phosphocholine</text>
        <dbReference type="Rhea" id="RHEA:22544"/>
        <dbReference type="ChEBI" id="CHEBI:15377"/>
        <dbReference type="ChEBI" id="CHEBI:16870"/>
        <dbReference type="ChEBI" id="CHEBI:73359"/>
        <dbReference type="ChEBI" id="CHEBI:77287"/>
        <dbReference type="EC" id="3.3.2.2"/>
    </reaction>
</comment>
<dbReference type="AlphaFoldDB" id="A0AA36HCT5"/>
<feature type="transmembrane region" description="Helical" evidence="9">
    <location>
        <begin position="133"/>
        <end position="153"/>
    </location>
</feature>
<reference evidence="11" key="1">
    <citation type="submission" date="2023-07" db="EMBL/GenBank/DDBJ databases">
        <authorList>
            <consortium name="CYATHOMIX"/>
        </authorList>
    </citation>
    <scope>NUCLEOTIDE SEQUENCE</scope>
    <source>
        <strain evidence="11">N/A</strain>
    </source>
</reference>
<dbReference type="EMBL" id="CATQJL010000316">
    <property type="protein sequence ID" value="CAJ0608440.1"/>
    <property type="molecule type" value="Genomic_DNA"/>
</dbReference>
<evidence type="ECO:0000256" key="5">
    <source>
        <dbReference type="ARBA" id="ARBA00023136"/>
    </source>
</evidence>
<feature type="transmembrane region" description="Helical" evidence="9">
    <location>
        <begin position="44"/>
        <end position="63"/>
    </location>
</feature>
<evidence type="ECO:0000256" key="7">
    <source>
        <dbReference type="ARBA" id="ARBA00049458"/>
    </source>
</evidence>
<name>A0AA36HCT5_CYLNA</name>
<keyword evidence="3 9" id="KW-0812">Transmembrane</keyword>
<sequence>MLFLVLFAALDGGGLPQQHRTVCALGLLFGTIGDFLLGISKHGLIPGAVAFGIGHLFYMSLFISRPIKIYWPVVYFTAAWGVVIAILIFLPVAKEHPIAVFLFAIYAVILKLCLIITTSQYIHRDASDKDEGLYYRFLGFSLFYLSDSVLILGDAGFPIPFSGKLCLAAYYSAQFLILCGNIHSGLYVKNKTA</sequence>
<keyword evidence="5 9" id="KW-0472">Membrane</keyword>